<keyword evidence="6" id="KW-1185">Reference proteome</keyword>
<dbReference type="InterPro" id="IPR044539">
    <property type="entry name" value="Pch2-like"/>
</dbReference>
<name>E8V4E5_TERSS</name>
<dbReference type="EMBL" id="CP002467">
    <property type="protein sequence ID" value="ADV83694.1"/>
    <property type="molecule type" value="Genomic_DNA"/>
</dbReference>
<evidence type="ECO:0000313" key="5">
    <source>
        <dbReference type="EMBL" id="ADV83694.1"/>
    </source>
</evidence>
<organism evidence="5 6">
    <name type="scientific">Terriglobus saanensis (strain ATCC BAA-1853 / DSM 23119 / SP1PR4)</name>
    <dbReference type="NCBI Taxonomy" id="401053"/>
    <lineage>
        <taxon>Bacteria</taxon>
        <taxon>Pseudomonadati</taxon>
        <taxon>Acidobacteriota</taxon>
        <taxon>Terriglobia</taxon>
        <taxon>Terriglobales</taxon>
        <taxon>Acidobacteriaceae</taxon>
        <taxon>Terriglobus</taxon>
    </lineage>
</organism>
<dbReference type="AlphaFoldDB" id="E8V4E5"/>
<dbReference type="InterPro" id="IPR003593">
    <property type="entry name" value="AAA+_ATPase"/>
</dbReference>
<dbReference type="eggNOG" id="COG0464">
    <property type="taxonomic scope" value="Bacteria"/>
</dbReference>
<keyword evidence="1 3" id="KW-0547">Nucleotide-binding</keyword>
<feature type="domain" description="AAA+ ATPase" evidence="4">
    <location>
        <begin position="56"/>
        <end position="206"/>
    </location>
</feature>
<dbReference type="Gene3D" id="3.40.50.300">
    <property type="entry name" value="P-loop containing nucleotide triphosphate hydrolases"/>
    <property type="match status" value="1"/>
</dbReference>
<dbReference type="InterPro" id="IPR027417">
    <property type="entry name" value="P-loop_NTPase"/>
</dbReference>
<protein>
    <submittedName>
        <fullName evidence="5">AAA ATPase central domain protein</fullName>
    </submittedName>
</protein>
<dbReference type="InterPro" id="IPR003959">
    <property type="entry name" value="ATPase_AAA_core"/>
</dbReference>
<sequence length="292" mass="31867">MSNLEGIARHFNLPHAEFDPAWDSIMLAKGTRERLLAQSLLSFTVRQKLPFEAAPMHGLILLTGAPGTGKTTLARGLANQVAKHLKGTKCKYVEVDPHALMSSAHGRSQQAVAKLFEHTIPEMAMDGAAIVLLDEVETLAVSRHQLSLDANPIDVHRATDAALAGLDRLTREHRNVLLIATTNFPKALDSAVLSRADHIEEIGLPNLLARREIIADTLKAIGKVWTKVSDLEAQADRLAKVADGLDGRRIRKEIFSAIGSDIETAKDPNRLTVTQIEAAFKHSLKLQKEMAA</sequence>
<dbReference type="KEGG" id="tsa:AciPR4_2934"/>
<evidence type="ECO:0000259" key="4">
    <source>
        <dbReference type="SMART" id="SM00382"/>
    </source>
</evidence>
<evidence type="ECO:0000313" key="6">
    <source>
        <dbReference type="Proteomes" id="UP000006844"/>
    </source>
</evidence>
<dbReference type="Pfam" id="PF00004">
    <property type="entry name" value="AAA"/>
    <property type="match status" value="1"/>
</dbReference>
<dbReference type="HOGENOM" id="CLU_943061_0_0_0"/>
<dbReference type="GO" id="GO:0005694">
    <property type="term" value="C:chromosome"/>
    <property type="evidence" value="ECO:0007669"/>
    <property type="project" value="TreeGrafter"/>
</dbReference>
<reference evidence="5 6" key="1">
    <citation type="journal article" date="2012" name="Stand. Genomic Sci.">
        <title>Complete genome sequence of Terriglobus saanensis type strain SP1PR4(T), an Acidobacteria from tundra soil.</title>
        <authorList>
            <person name="Rawat S.R."/>
            <person name="Mannisto M.K."/>
            <person name="Starovoytov V."/>
            <person name="Goodwin L."/>
            <person name="Nolan M."/>
            <person name="Hauser L."/>
            <person name="Land M."/>
            <person name="Davenport K.W."/>
            <person name="Woyke T."/>
            <person name="Haggblom M.M."/>
        </authorList>
    </citation>
    <scope>NUCLEOTIDE SEQUENCE</scope>
    <source>
        <strain evidence="6">ATCC BAA-1853 / DSM 23119 / SP1PR4</strain>
    </source>
</reference>
<dbReference type="OrthoDB" id="7438987at2"/>
<evidence type="ECO:0000256" key="3">
    <source>
        <dbReference type="RuleBase" id="RU003651"/>
    </source>
</evidence>
<dbReference type="PROSITE" id="PS00674">
    <property type="entry name" value="AAA"/>
    <property type="match status" value="1"/>
</dbReference>
<dbReference type="GO" id="GO:0016887">
    <property type="term" value="F:ATP hydrolysis activity"/>
    <property type="evidence" value="ECO:0007669"/>
    <property type="project" value="InterPro"/>
</dbReference>
<dbReference type="STRING" id="401053.AciPR4_2934"/>
<proteinExistence type="inferred from homology"/>
<evidence type="ECO:0000256" key="2">
    <source>
        <dbReference type="ARBA" id="ARBA00022840"/>
    </source>
</evidence>
<dbReference type="GO" id="GO:0005524">
    <property type="term" value="F:ATP binding"/>
    <property type="evidence" value="ECO:0007669"/>
    <property type="project" value="UniProtKB-KW"/>
</dbReference>
<comment type="similarity">
    <text evidence="3">Belongs to the AAA ATPase family.</text>
</comment>
<dbReference type="RefSeq" id="WP_013569426.1">
    <property type="nucleotide sequence ID" value="NC_014963.1"/>
</dbReference>
<dbReference type="PANTHER" id="PTHR45991">
    <property type="entry name" value="PACHYTENE CHECKPOINT PROTEIN 2"/>
    <property type="match status" value="1"/>
</dbReference>
<dbReference type="SMART" id="SM00382">
    <property type="entry name" value="AAA"/>
    <property type="match status" value="1"/>
</dbReference>
<accession>E8V4E5</accession>
<evidence type="ECO:0000256" key="1">
    <source>
        <dbReference type="ARBA" id="ARBA00022741"/>
    </source>
</evidence>
<dbReference type="PANTHER" id="PTHR45991:SF1">
    <property type="entry name" value="PACHYTENE CHECKPOINT PROTEIN 2 HOMOLOG"/>
    <property type="match status" value="1"/>
</dbReference>
<dbReference type="SUPFAM" id="SSF52540">
    <property type="entry name" value="P-loop containing nucleoside triphosphate hydrolases"/>
    <property type="match status" value="1"/>
</dbReference>
<gene>
    <name evidence="5" type="ordered locus">AciPR4_2934</name>
</gene>
<dbReference type="Proteomes" id="UP000006844">
    <property type="component" value="Chromosome"/>
</dbReference>
<dbReference type="InterPro" id="IPR003960">
    <property type="entry name" value="ATPase_AAA_CS"/>
</dbReference>
<keyword evidence="2 3" id="KW-0067">ATP-binding</keyword>